<evidence type="ECO:0000313" key="2">
    <source>
        <dbReference type="Proteomes" id="UP001055811"/>
    </source>
</evidence>
<proteinExistence type="predicted"/>
<comment type="caution">
    <text evidence="1">The sequence shown here is derived from an EMBL/GenBank/DDBJ whole genome shotgun (WGS) entry which is preliminary data.</text>
</comment>
<reference evidence="1 2" key="2">
    <citation type="journal article" date="2022" name="Mol. Ecol. Resour.">
        <title>The genomes of chicory, endive, great burdock and yacon provide insights into Asteraceae paleo-polyploidization history and plant inulin production.</title>
        <authorList>
            <person name="Fan W."/>
            <person name="Wang S."/>
            <person name="Wang H."/>
            <person name="Wang A."/>
            <person name="Jiang F."/>
            <person name="Liu H."/>
            <person name="Zhao H."/>
            <person name="Xu D."/>
            <person name="Zhang Y."/>
        </authorList>
    </citation>
    <scope>NUCLEOTIDE SEQUENCE [LARGE SCALE GENOMIC DNA]</scope>
    <source>
        <strain evidence="2">cv. Punajuju</strain>
        <tissue evidence="1">Leaves</tissue>
    </source>
</reference>
<sequence length="93" mass="10569">MCRAPKSNRTDKSRNHGMPKACPRQVILSFLVVRMIPPSPHLHLIFKYILQSSPLTFHFFPHILLHRTDETPPEPRVSVAGKSRLLTASSSEN</sequence>
<evidence type="ECO:0000313" key="1">
    <source>
        <dbReference type="EMBL" id="KAI3691343.1"/>
    </source>
</evidence>
<accession>A0ACB8Z190</accession>
<organism evidence="1 2">
    <name type="scientific">Cichorium intybus</name>
    <name type="common">Chicory</name>
    <dbReference type="NCBI Taxonomy" id="13427"/>
    <lineage>
        <taxon>Eukaryota</taxon>
        <taxon>Viridiplantae</taxon>
        <taxon>Streptophyta</taxon>
        <taxon>Embryophyta</taxon>
        <taxon>Tracheophyta</taxon>
        <taxon>Spermatophyta</taxon>
        <taxon>Magnoliopsida</taxon>
        <taxon>eudicotyledons</taxon>
        <taxon>Gunneridae</taxon>
        <taxon>Pentapetalae</taxon>
        <taxon>asterids</taxon>
        <taxon>campanulids</taxon>
        <taxon>Asterales</taxon>
        <taxon>Asteraceae</taxon>
        <taxon>Cichorioideae</taxon>
        <taxon>Cichorieae</taxon>
        <taxon>Cichoriinae</taxon>
        <taxon>Cichorium</taxon>
    </lineage>
</organism>
<gene>
    <name evidence="1" type="ORF">L2E82_49678</name>
</gene>
<protein>
    <submittedName>
        <fullName evidence="1">Uncharacterized protein</fullName>
    </submittedName>
</protein>
<dbReference type="EMBL" id="CM042017">
    <property type="protein sequence ID" value="KAI3691343.1"/>
    <property type="molecule type" value="Genomic_DNA"/>
</dbReference>
<keyword evidence="2" id="KW-1185">Reference proteome</keyword>
<name>A0ACB8Z190_CICIN</name>
<dbReference type="Proteomes" id="UP001055811">
    <property type="component" value="Linkage Group LG09"/>
</dbReference>
<reference evidence="2" key="1">
    <citation type="journal article" date="2022" name="Mol. Ecol. Resour.">
        <title>The genomes of chicory, endive, great burdock and yacon provide insights into Asteraceae palaeo-polyploidization history and plant inulin production.</title>
        <authorList>
            <person name="Fan W."/>
            <person name="Wang S."/>
            <person name="Wang H."/>
            <person name="Wang A."/>
            <person name="Jiang F."/>
            <person name="Liu H."/>
            <person name="Zhao H."/>
            <person name="Xu D."/>
            <person name="Zhang Y."/>
        </authorList>
    </citation>
    <scope>NUCLEOTIDE SEQUENCE [LARGE SCALE GENOMIC DNA]</scope>
    <source>
        <strain evidence="2">cv. Punajuju</strain>
    </source>
</reference>